<dbReference type="GO" id="GO:0004559">
    <property type="term" value="F:alpha-mannosidase activity"/>
    <property type="evidence" value="ECO:0007669"/>
    <property type="project" value="InterPro"/>
</dbReference>
<dbReference type="PANTHER" id="PTHR46017:SF1">
    <property type="entry name" value="ALPHA-MANNOSIDASE 2C1"/>
    <property type="match status" value="1"/>
</dbReference>
<dbReference type="InterPro" id="IPR041147">
    <property type="entry name" value="GH38_C"/>
</dbReference>
<dbReference type="OrthoDB" id="9772207at2"/>
<keyword evidence="7" id="KW-1185">Reference proteome</keyword>
<dbReference type="GO" id="GO:0046872">
    <property type="term" value="F:metal ion binding"/>
    <property type="evidence" value="ECO:0007669"/>
    <property type="project" value="UniProtKB-KW"/>
</dbReference>
<dbReference type="Pfam" id="PF09261">
    <property type="entry name" value="Alpha-mann_mid"/>
    <property type="match status" value="1"/>
</dbReference>
<evidence type="ECO:0000256" key="2">
    <source>
        <dbReference type="ARBA" id="ARBA00022723"/>
    </source>
</evidence>
<evidence type="ECO:0000256" key="3">
    <source>
        <dbReference type="ARBA" id="ARBA00022801"/>
    </source>
</evidence>
<dbReference type="InterPro" id="IPR011330">
    <property type="entry name" value="Glyco_hydro/deAcase_b/a-brl"/>
</dbReference>
<keyword evidence="4" id="KW-0326">Glycosidase</keyword>
<evidence type="ECO:0000313" key="7">
    <source>
        <dbReference type="Proteomes" id="UP000092574"/>
    </source>
</evidence>
<dbReference type="InterPro" id="IPR028995">
    <property type="entry name" value="Glyco_hydro_57/38_cen_sf"/>
</dbReference>
<reference evidence="6" key="1">
    <citation type="submission" date="2017-04" db="EMBL/GenBank/DDBJ databases">
        <title>Complete Genome Sequences of Twelve Strains of a Stable Defined Moderately Diverse Mouse Microbiota 2 (sDMDMm2).</title>
        <authorList>
            <person name="Uchimura Y."/>
            <person name="Wyss M."/>
            <person name="Brugiroux S."/>
            <person name="Limenitakis J.P."/>
            <person name="Stecher B."/>
            <person name="McCoy K.D."/>
            <person name="Macpherson A.J."/>
        </authorList>
    </citation>
    <scope>NUCLEOTIDE SEQUENCE</scope>
    <source>
        <strain evidence="6">YL58</strain>
    </source>
</reference>
<dbReference type="Proteomes" id="UP000092574">
    <property type="component" value="Chromosome"/>
</dbReference>
<comment type="similarity">
    <text evidence="1">Belongs to the glycosyl hydrolase 38 family.</text>
</comment>
<dbReference type="AlphaFoldDB" id="A0A1C7IH51"/>
<dbReference type="EMBL" id="CP015405">
    <property type="protein sequence ID" value="ANU78388.1"/>
    <property type="molecule type" value="Genomic_DNA"/>
</dbReference>
<dbReference type="Gene3D" id="2.70.98.30">
    <property type="entry name" value="Golgi alpha-mannosidase II, domain 4"/>
    <property type="match status" value="1"/>
</dbReference>
<dbReference type="GO" id="GO:0006013">
    <property type="term" value="P:mannose metabolic process"/>
    <property type="evidence" value="ECO:0007669"/>
    <property type="project" value="InterPro"/>
</dbReference>
<dbReference type="Pfam" id="PF07748">
    <property type="entry name" value="Glyco_hydro_38C"/>
    <property type="match status" value="1"/>
</dbReference>
<proteinExistence type="inferred from homology"/>
<dbReference type="InterPro" id="IPR015341">
    <property type="entry name" value="Glyco_hydro_38_cen"/>
</dbReference>
<dbReference type="Gene3D" id="2.60.40.2220">
    <property type="match status" value="1"/>
</dbReference>
<dbReference type="SMART" id="SM00872">
    <property type="entry name" value="Alpha-mann_mid"/>
    <property type="match status" value="1"/>
</dbReference>
<dbReference type="InterPro" id="IPR011013">
    <property type="entry name" value="Gal_mutarotase_sf_dom"/>
</dbReference>
<dbReference type="GO" id="GO:0030246">
    <property type="term" value="F:carbohydrate binding"/>
    <property type="evidence" value="ECO:0007669"/>
    <property type="project" value="InterPro"/>
</dbReference>
<evidence type="ECO:0000313" key="6">
    <source>
        <dbReference type="EMBL" id="ANU78388.1"/>
    </source>
</evidence>
<dbReference type="SUPFAM" id="SSF74650">
    <property type="entry name" value="Galactose mutarotase-like"/>
    <property type="match status" value="1"/>
</dbReference>
<dbReference type="KEGG" id="byl:A4V09_23125"/>
<accession>A0A1C7IH51</accession>
<evidence type="ECO:0000256" key="4">
    <source>
        <dbReference type="ARBA" id="ARBA00023295"/>
    </source>
</evidence>
<dbReference type="Pfam" id="PF17677">
    <property type="entry name" value="Glyco_hydro38C2"/>
    <property type="match status" value="1"/>
</dbReference>
<keyword evidence="3" id="KW-0378">Hydrolase</keyword>
<keyword evidence="2" id="KW-0479">Metal-binding</keyword>
<dbReference type="InterPro" id="IPR011682">
    <property type="entry name" value="Glyco_hydro_38_C"/>
</dbReference>
<dbReference type="RefSeq" id="WP_065544471.1">
    <property type="nucleotide sequence ID" value="NZ_CP015405.2"/>
</dbReference>
<dbReference type="Gene3D" id="3.20.110.10">
    <property type="entry name" value="Glycoside hydrolase 38, N terminal domain"/>
    <property type="match status" value="1"/>
</dbReference>
<dbReference type="GO" id="GO:0009313">
    <property type="term" value="P:oligosaccharide catabolic process"/>
    <property type="evidence" value="ECO:0007669"/>
    <property type="project" value="TreeGrafter"/>
</dbReference>
<name>A0A1C7IH51_9FIRM</name>
<gene>
    <name evidence="6" type="ORF">A4V09_23125</name>
</gene>
<dbReference type="CDD" id="cd10789">
    <property type="entry name" value="GH38N_AMII_ER_cytosolic"/>
    <property type="match status" value="1"/>
</dbReference>
<sequence>MKKLYMIGNAHLDPVWLWPWQEGFQENKATCRSVLERLSEYEDVIFTSSSAQFYEWIEKNDPEMFAEIEKRVREGRWVICGGWWVQPDCNIPCGESFARHALLAQNYFKEKFGVTAKTGYNVDSFGHQGMMPQILQLSGMENYVFMRPGPHEKGLPARNFIWESDDGSKVHAFRLPFSYCTFGRLEDHMRACKEEFDAGVDELMCFYGVGNHGGGPTIENIETVKKLQKEWDDIQIIFADPDFYFEKLRERKYELPVVHGDLQHHSSGCYSAESQVKRYNRKAENALLRAEKFSVMSKLITGHGYTEGLTEGWKRVLFNQFHDILAGTSIQKAYEDTRNEFGEALSIAARNENNSLQAISFHIGIEQEENMLPAVVFNPHGWEVEEYVEVETGMFGNSCRGESYIVKDSSGHVVPSQKISSDAKVNGRNRIVFQACVPSLGYAVFRIYAVEPEQEQEHAPCALVLENEKVRVQFEEKTGAMVSIWDKENKIEYCDGVFGRAVVVKDNSDTWSHGVTRFHETEGFFVPQSVKKTEDGPVRSSIRVISKYKNSTLVQIYTLYKEDSSVRVSAKINWQENFRCVKIQFPVALDQYRGIYEIPFGCIEKACNGEEEPVQRWMDLSGMQEGNHKVICGVGILNDCKYSACMEHNCMEMTVLRSPVYAHHNPYILDEEEDDYQFTDQGIQNFCYTIVPHLGTGKEAHLVQRAEELNQPCVTVIETYHKGDYPQKAELMTVSESHVVLSALKKAEKDRGYIVRLYETEGKECRADICLHFLEKTIHAEFKPYEIKTFFVSESMDAEPSKVNFLEWEE</sequence>
<protein>
    <submittedName>
        <fullName evidence="6">Alpha-mannosidase</fullName>
    </submittedName>
</protein>
<dbReference type="Gene3D" id="1.20.1270.50">
    <property type="entry name" value="Glycoside hydrolase family 38, central domain"/>
    <property type="match status" value="1"/>
</dbReference>
<evidence type="ECO:0000256" key="1">
    <source>
        <dbReference type="ARBA" id="ARBA00009792"/>
    </source>
</evidence>
<dbReference type="InterPro" id="IPR000602">
    <property type="entry name" value="Glyco_hydro_38_N"/>
</dbReference>
<feature type="domain" description="Glycoside hydrolase family 38 central" evidence="5">
    <location>
        <begin position="264"/>
        <end position="341"/>
    </location>
</feature>
<dbReference type="SUPFAM" id="SSF88688">
    <property type="entry name" value="Families 57/38 glycoside transferase middle domain"/>
    <property type="match status" value="1"/>
</dbReference>
<dbReference type="SUPFAM" id="SSF88713">
    <property type="entry name" value="Glycoside hydrolase/deacetylase"/>
    <property type="match status" value="1"/>
</dbReference>
<dbReference type="PANTHER" id="PTHR46017">
    <property type="entry name" value="ALPHA-MANNOSIDASE 2C1"/>
    <property type="match status" value="1"/>
</dbReference>
<evidence type="ECO:0000259" key="5">
    <source>
        <dbReference type="SMART" id="SM00872"/>
    </source>
</evidence>
<dbReference type="Pfam" id="PF01074">
    <property type="entry name" value="Glyco_hydro_38N"/>
    <property type="match status" value="1"/>
</dbReference>
<dbReference type="InterPro" id="IPR027291">
    <property type="entry name" value="Glyco_hydro_38_N_sf"/>
</dbReference>
<dbReference type="STRING" id="1796616.A4V09_23125"/>
<dbReference type="InterPro" id="IPR037094">
    <property type="entry name" value="Glyco_hydro_38_cen_sf"/>
</dbReference>
<organism evidence="6 7">
    <name type="scientific">Blautia pseudococcoides</name>
    <dbReference type="NCBI Taxonomy" id="1796616"/>
    <lineage>
        <taxon>Bacteria</taxon>
        <taxon>Bacillati</taxon>
        <taxon>Bacillota</taxon>
        <taxon>Clostridia</taxon>
        <taxon>Lachnospirales</taxon>
        <taxon>Lachnospiraceae</taxon>
        <taxon>Blautia</taxon>
    </lineage>
</organism>